<gene>
    <name evidence="3" type="ORF">CYJ73_05945</name>
</gene>
<dbReference type="Proteomes" id="UP000234662">
    <property type="component" value="Unassembled WGS sequence"/>
</dbReference>
<protein>
    <recommendedName>
        <fullName evidence="5">Alkaline shock response membrane anchor protein AmaP</fullName>
    </recommendedName>
</protein>
<dbReference type="AlphaFoldDB" id="A0A2I1RBC0"/>
<dbReference type="STRING" id="2055.BCM27_15945"/>
<evidence type="ECO:0000256" key="2">
    <source>
        <dbReference type="SAM" id="Phobius"/>
    </source>
</evidence>
<sequence>MTTHTAVAPDRATLDSERTGEPGHVFPPAALPGAAIAGAALGLAFIALGAVAVRDIAVNANWLDGRAWSVTAAEWIADLQWQNWMWPAAVGAILLGLILVWIAIKPRRRTHLELAGGDGMWTRPGDVARRCSAAVSDLPGVLDADTVVTRRKMTCTVGVRTQVADRALIETTVDSVAADLQSPPRVVVRLRERGTRSVR</sequence>
<reference evidence="3 4" key="1">
    <citation type="submission" date="2017-12" db="EMBL/GenBank/DDBJ databases">
        <title>Phylogenetic diversity of female urinary microbiome.</title>
        <authorList>
            <person name="Thomas-White K."/>
            <person name="Wolfe A.J."/>
        </authorList>
    </citation>
    <scope>NUCLEOTIDE SEQUENCE [LARGE SCALE GENOMIC DNA]</scope>
    <source>
        <strain evidence="3 4">UMB0777</strain>
    </source>
</reference>
<feature type="region of interest" description="Disordered" evidence="1">
    <location>
        <begin position="1"/>
        <end position="21"/>
    </location>
</feature>
<keyword evidence="2" id="KW-0812">Transmembrane</keyword>
<evidence type="ECO:0008006" key="5">
    <source>
        <dbReference type="Google" id="ProtNLM"/>
    </source>
</evidence>
<comment type="caution">
    <text evidence="3">The sequence shown here is derived from an EMBL/GenBank/DDBJ whole genome shotgun (WGS) entry which is preliminary data.</text>
</comment>
<evidence type="ECO:0000313" key="4">
    <source>
        <dbReference type="Proteomes" id="UP000234662"/>
    </source>
</evidence>
<dbReference type="RefSeq" id="WP_101819401.1">
    <property type="nucleotide sequence ID" value="NZ_PKJC01000003.1"/>
</dbReference>
<feature type="transmembrane region" description="Helical" evidence="2">
    <location>
        <begin position="84"/>
        <end position="104"/>
    </location>
</feature>
<organism evidence="3 4">
    <name type="scientific">Gordonia terrae</name>
    <dbReference type="NCBI Taxonomy" id="2055"/>
    <lineage>
        <taxon>Bacteria</taxon>
        <taxon>Bacillati</taxon>
        <taxon>Actinomycetota</taxon>
        <taxon>Actinomycetes</taxon>
        <taxon>Mycobacteriales</taxon>
        <taxon>Gordoniaceae</taxon>
        <taxon>Gordonia</taxon>
    </lineage>
</organism>
<evidence type="ECO:0000313" key="3">
    <source>
        <dbReference type="EMBL" id="PKZ66442.1"/>
    </source>
</evidence>
<keyword evidence="2" id="KW-1133">Transmembrane helix</keyword>
<evidence type="ECO:0000256" key="1">
    <source>
        <dbReference type="SAM" id="MobiDB-lite"/>
    </source>
</evidence>
<name>A0A2I1RBC0_9ACTN</name>
<feature type="compositionally biased region" description="Basic and acidic residues" evidence="1">
    <location>
        <begin position="12"/>
        <end position="21"/>
    </location>
</feature>
<dbReference type="EMBL" id="PKJC01000003">
    <property type="protein sequence ID" value="PKZ66442.1"/>
    <property type="molecule type" value="Genomic_DNA"/>
</dbReference>
<feature type="transmembrane region" description="Helical" evidence="2">
    <location>
        <begin position="29"/>
        <end position="53"/>
    </location>
</feature>
<accession>A0A2I1RBC0</accession>
<keyword evidence="2" id="KW-0472">Membrane</keyword>
<proteinExistence type="predicted"/>